<reference evidence="3" key="1">
    <citation type="submission" date="2025-08" db="UniProtKB">
        <authorList>
            <consortium name="RefSeq"/>
        </authorList>
    </citation>
    <scope>IDENTIFICATION</scope>
    <source>
        <strain evidence="3">MV-25-SWS-2005</strain>
        <tissue evidence="3">Whole body</tissue>
    </source>
</reference>
<organism evidence="2 3">
    <name type="scientific">Drosophila pseudoobscura pseudoobscura</name>
    <name type="common">Fruit fly</name>
    <dbReference type="NCBI Taxonomy" id="46245"/>
    <lineage>
        <taxon>Eukaryota</taxon>
        <taxon>Metazoa</taxon>
        <taxon>Ecdysozoa</taxon>
        <taxon>Arthropoda</taxon>
        <taxon>Hexapoda</taxon>
        <taxon>Insecta</taxon>
        <taxon>Pterygota</taxon>
        <taxon>Neoptera</taxon>
        <taxon>Endopterygota</taxon>
        <taxon>Diptera</taxon>
        <taxon>Brachycera</taxon>
        <taxon>Muscomorpha</taxon>
        <taxon>Ephydroidea</taxon>
        <taxon>Drosophilidae</taxon>
        <taxon>Drosophila</taxon>
        <taxon>Sophophora</taxon>
    </lineage>
</organism>
<evidence type="ECO:0000313" key="3">
    <source>
        <dbReference type="RefSeq" id="XP_015041806.2"/>
    </source>
</evidence>
<evidence type="ECO:0000256" key="1">
    <source>
        <dbReference type="SAM" id="MobiDB-lite"/>
    </source>
</evidence>
<feature type="region of interest" description="Disordered" evidence="1">
    <location>
        <begin position="1"/>
        <end position="37"/>
    </location>
</feature>
<dbReference type="InParanoid" id="A0A6I8VI39"/>
<accession>A0A6I8VI39</accession>
<gene>
    <name evidence="3" type="primary">LOC6901571</name>
</gene>
<proteinExistence type="predicted"/>
<name>A0A6I8VI39_DROPS</name>
<keyword evidence="2" id="KW-1185">Reference proteome</keyword>
<protein>
    <submittedName>
        <fullName evidence="3">Uncharacterized protein isoform X1</fullName>
    </submittedName>
</protein>
<dbReference type="RefSeq" id="XP_015041806.2">
    <property type="nucleotide sequence ID" value="XM_015186320.2"/>
</dbReference>
<evidence type="ECO:0000313" key="2">
    <source>
        <dbReference type="Proteomes" id="UP000001819"/>
    </source>
</evidence>
<dbReference type="AlphaFoldDB" id="A0A6I8VI39"/>
<sequence length="207" mass="22725">MGGRSGGSLEISSEENTHSYMAGDAANSERDSVSASQLQWEMETVDATGDATLVGDNIALSARIGDTKSDNSEVADEVADPEDDDLVYNLLDGNVEEETDTDIRITSEESLALLAHEMLCCPDSCTDSESDTDHQISDYYMIKECQKLDGSFEYGLHNPYQLMDSDEDVEQDVELMKHNKGHAAGFHEAIKVVIFNINGNDGNQHFF</sequence>
<dbReference type="Proteomes" id="UP000001819">
    <property type="component" value="Chromosome X"/>
</dbReference>